<dbReference type="Proteomes" id="UP000580861">
    <property type="component" value="Unassembled WGS sequence"/>
</dbReference>
<dbReference type="PANTHER" id="PTHR13847:SF281">
    <property type="entry name" value="FAD DEPENDENT OXIDOREDUCTASE DOMAIN-CONTAINING PROTEIN"/>
    <property type="match status" value="1"/>
</dbReference>
<comment type="caution">
    <text evidence="2">The sequence shown here is derived from an EMBL/GenBank/DDBJ whole genome shotgun (WGS) entry which is preliminary data.</text>
</comment>
<dbReference type="Gene3D" id="3.50.50.60">
    <property type="entry name" value="FAD/NAD(P)-binding domain"/>
    <property type="match status" value="1"/>
</dbReference>
<keyword evidence="3" id="KW-1185">Reference proteome</keyword>
<dbReference type="SUPFAM" id="SSF51905">
    <property type="entry name" value="FAD/NAD(P)-binding domain"/>
    <property type="match status" value="1"/>
</dbReference>
<dbReference type="Gene3D" id="3.30.9.10">
    <property type="entry name" value="D-Amino Acid Oxidase, subunit A, domain 2"/>
    <property type="match status" value="1"/>
</dbReference>
<dbReference type="EMBL" id="JACHMX010000001">
    <property type="protein sequence ID" value="MBB5853899.1"/>
    <property type="molecule type" value="Genomic_DNA"/>
</dbReference>
<reference evidence="2 3" key="1">
    <citation type="submission" date="2020-08" db="EMBL/GenBank/DDBJ databases">
        <title>Sequencing the genomes of 1000 actinobacteria strains.</title>
        <authorList>
            <person name="Klenk H.-P."/>
        </authorList>
    </citation>
    <scope>NUCLEOTIDE SEQUENCE [LARGE SCALE GENOMIC DNA]</scope>
    <source>
        <strain evidence="2 3">DSM 45272</strain>
    </source>
</reference>
<organism evidence="2 3">
    <name type="scientific">Amycolatopsis umgeniensis</name>
    <dbReference type="NCBI Taxonomy" id="336628"/>
    <lineage>
        <taxon>Bacteria</taxon>
        <taxon>Bacillati</taxon>
        <taxon>Actinomycetota</taxon>
        <taxon>Actinomycetes</taxon>
        <taxon>Pseudonocardiales</taxon>
        <taxon>Pseudonocardiaceae</taxon>
        <taxon>Amycolatopsis</taxon>
    </lineage>
</organism>
<evidence type="ECO:0000259" key="1">
    <source>
        <dbReference type="Pfam" id="PF01266"/>
    </source>
</evidence>
<sequence>MTRVYWRDALPDRVPTVEPPPASADVAVIGAGFAGLSIALDLLEQRPGSRVVVLEARHAGFGASGRNAGGVLPLGVLPWLLPGSAGVHDPREMQRLLHDRINAKMRMLRDSHPAGEITRTRMRLIGGSAFLAAGLDVVADAVTASGIEAEQDATGFSLESWTIQPAALAGSLAAELSAAGGKLVENTPVDSVEPADDGVTVRLRSGGVLRAGRAVICSGAYTGGLSLPDPPPGRVIHTYMRAGEPEAAEDDLFHTAPGLGMAYWRRHDGRLLFGGLDLGGLTPGARADALPKAHQKVDRLLARRLPAEAAAPATHRWGGPLHVTPAEVPHLARSTVTDRIVHAVGFAGSGVALTLTAGPLVRDLVLGPEAADPEGVALREAMASTIIPWRGVLGVRSRGPSKLARRLLQQGFRGRGAGTSEWPGVTKK</sequence>
<accession>A0A841AY77</accession>
<dbReference type="RefSeq" id="WP_184897495.1">
    <property type="nucleotide sequence ID" value="NZ_JACHMX010000001.1"/>
</dbReference>
<dbReference type="GO" id="GO:0005737">
    <property type="term" value="C:cytoplasm"/>
    <property type="evidence" value="ECO:0007669"/>
    <property type="project" value="TreeGrafter"/>
</dbReference>
<proteinExistence type="predicted"/>
<evidence type="ECO:0000313" key="2">
    <source>
        <dbReference type="EMBL" id="MBB5853899.1"/>
    </source>
</evidence>
<gene>
    <name evidence="2" type="ORF">HDA45_003986</name>
</gene>
<feature type="domain" description="FAD dependent oxidoreductase" evidence="1">
    <location>
        <begin position="25"/>
        <end position="363"/>
    </location>
</feature>
<protein>
    <submittedName>
        <fullName evidence="2">Glycine/D-amino acid oxidase-like deaminating enzyme</fullName>
    </submittedName>
</protein>
<dbReference type="Pfam" id="PF01266">
    <property type="entry name" value="DAO"/>
    <property type="match status" value="1"/>
</dbReference>
<evidence type="ECO:0000313" key="3">
    <source>
        <dbReference type="Proteomes" id="UP000580861"/>
    </source>
</evidence>
<dbReference type="InterPro" id="IPR036188">
    <property type="entry name" value="FAD/NAD-bd_sf"/>
</dbReference>
<dbReference type="PANTHER" id="PTHR13847">
    <property type="entry name" value="SARCOSINE DEHYDROGENASE-RELATED"/>
    <property type="match status" value="1"/>
</dbReference>
<dbReference type="InterPro" id="IPR006076">
    <property type="entry name" value="FAD-dep_OxRdtase"/>
</dbReference>
<name>A0A841AY77_9PSEU</name>
<dbReference type="AlphaFoldDB" id="A0A841AY77"/>